<evidence type="ECO:0000313" key="4">
    <source>
        <dbReference type="Proteomes" id="UP000184368"/>
    </source>
</evidence>
<dbReference type="EMBL" id="FQUO01000006">
    <property type="protein sequence ID" value="SHF30127.1"/>
    <property type="molecule type" value="Genomic_DNA"/>
</dbReference>
<dbReference type="InterPro" id="IPR051680">
    <property type="entry name" value="ATP-dep_Glu-Cys_Ligase-2"/>
</dbReference>
<sequence length="381" mass="44326">MSDEVIGDLKIHIYLIIYYCTFMIASAVIAHNSLLITHHSLMITPHSLLLTHYPSLITHHSLLITHHMMLSRIADSLFWLNRYMERADSLLRLLYTHFGLALDTDIHGNLTWKPVLEILTNVQGAEMERLENSTEEVLHKILLEGTNYNSLRIILNKARENARGIQDHITKEVWEEVNQIYHLINHPAIAQKLHSNQGIETIELFQRHTVLYTGITEITMSRGTGWQFMNLGKLVERCLHTLQLTEKQLQLLGNTPLDDADILQWRYLLLALSGYELHLKTYRSGQHSRNALHQVLLNDNFTRSVVYTLNHMEVCLQKISERNRDEDTRRMMRRFGQLHSKVKFLDPDSLDDATLRTLLPEIKSDLLQFSKSLGQQFFSYS</sequence>
<protein>
    <submittedName>
        <fullName evidence="3">Uncharacterized conserved protein, Alpha-E superfamily</fullName>
    </submittedName>
</protein>
<accession>A0A1M5AJ21</accession>
<dbReference type="Proteomes" id="UP000184368">
    <property type="component" value="Unassembled WGS sequence"/>
</dbReference>
<keyword evidence="1" id="KW-1133">Transmembrane helix</keyword>
<evidence type="ECO:0000256" key="1">
    <source>
        <dbReference type="SAM" id="Phobius"/>
    </source>
</evidence>
<organism evidence="3 4">
    <name type="scientific">Cnuella takakiae</name>
    <dbReference type="NCBI Taxonomy" id="1302690"/>
    <lineage>
        <taxon>Bacteria</taxon>
        <taxon>Pseudomonadati</taxon>
        <taxon>Bacteroidota</taxon>
        <taxon>Chitinophagia</taxon>
        <taxon>Chitinophagales</taxon>
        <taxon>Chitinophagaceae</taxon>
        <taxon>Cnuella</taxon>
    </lineage>
</organism>
<gene>
    <name evidence="3" type="ORF">SAMN05444008_106281</name>
</gene>
<reference evidence="3 4" key="1">
    <citation type="submission" date="2016-11" db="EMBL/GenBank/DDBJ databases">
        <authorList>
            <person name="Jaros S."/>
            <person name="Januszkiewicz K."/>
            <person name="Wedrychowicz H."/>
        </authorList>
    </citation>
    <scope>NUCLEOTIDE SEQUENCE [LARGE SCALE GENOMIC DNA]</scope>
    <source>
        <strain evidence="3 4">DSM 26897</strain>
    </source>
</reference>
<keyword evidence="4" id="KW-1185">Reference proteome</keyword>
<dbReference type="PANTHER" id="PTHR34595:SF7">
    <property type="entry name" value="SLL1039 PROTEIN"/>
    <property type="match status" value="1"/>
</dbReference>
<dbReference type="AlphaFoldDB" id="A0A1M5AJ21"/>
<evidence type="ECO:0000313" key="3">
    <source>
        <dbReference type="EMBL" id="SHF30127.1"/>
    </source>
</evidence>
<dbReference type="PANTHER" id="PTHR34595">
    <property type="entry name" value="BLR5612 PROTEIN"/>
    <property type="match status" value="1"/>
</dbReference>
<feature type="domain" description="DUF403" evidence="2">
    <location>
        <begin position="69"/>
        <end position="378"/>
    </location>
</feature>
<keyword evidence="1" id="KW-0472">Membrane</keyword>
<feature type="transmembrane region" description="Helical" evidence="1">
    <location>
        <begin position="12"/>
        <end position="30"/>
    </location>
</feature>
<name>A0A1M5AJ21_9BACT</name>
<dbReference type="InterPro" id="IPR007296">
    <property type="entry name" value="DUF403"/>
</dbReference>
<keyword evidence="1" id="KW-0812">Transmembrane</keyword>
<dbReference type="Pfam" id="PF04168">
    <property type="entry name" value="Alpha-E"/>
    <property type="match status" value="1"/>
</dbReference>
<proteinExistence type="predicted"/>
<evidence type="ECO:0000259" key="2">
    <source>
        <dbReference type="Pfam" id="PF04168"/>
    </source>
</evidence>
<dbReference type="STRING" id="1302690.BUE76_08600"/>